<comment type="function">
    <text evidence="9">Part of the twin-arginine translocation (Tat) system that transports large folded proteins containing a characteristic twin-arginine motif in their signal peptide across membranes. Together with TatC, TatB is part of a receptor directly interacting with Tat signal peptides. TatB may form an oligomeric binding site that transiently accommodates folded Tat precursor proteins before their translocation.</text>
</comment>
<dbReference type="Proteomes" id="UP000027446">
    <property type="component" value="Unassembled WGS sequence"/>
</dbReference>
<evidence type="ECO:0000256" key="7">
    <source>
        <dbReference type="ARBA" id="ARBA00023010"/>
    </source>
</evidence>
<dbReference type="eggNOG" id="COG1826">
    <property type="taxonomic scope" value="Bacteria"/>
</dbReference>
<evidence type="ECO:0000256" key="3">
    <source>
        <dbReference type="ARBA" id="ARBA00022475"/>
    </source>
</evidence>
<evidence type="ECO:0000313" key="12">
    <source>
        <dbReference type="EMBL" id="KCZ82677.1"/>
    </source>
</evidence>
<dbReference type="GO" id="GO:0043953">
    <property type="term" value="P:protein transport by the Tat complex"/>
    <property type="evidence" value="ECO:0007669"/>
    <property type="project" value="UniProtKB-UniRule"/>
</dbReference>
<proteinExistence type="inferred from homology"/>
<evidence type="ECO:0000256" key="6">
    <source>
        <dbReference type="ARBA" id="ARBA00022989"/>
    </source>
</evidence>
<dbReference type="OrthoDB" id="7206969at2"/>
<evidence type="ECO:0000256" key="11">
    <source>
        <dbReference type="SAM" id="Phobius"/>
    </source>
</evidence>
<keyword evidence="5 9" id="KW-0653">Protein transport</keyword>
<feature type="transmembrane region" description="Helical" evidence="11">
    <location>
        <begin position="6"/>
        <end position="23"/>
    </location>
</feature>
<dbReference type="InterPro" id="IPR018448">
    <property type="entry name" value="TatB"/>
</dbReference>
<feature type="compositionally biased region" description="Basic and acidic residues" evidence="10">
    <location>
        <begin position="115"/>
        <end position="131"/>
    </location>
</feature>
<dbReference type="GO" id="GO:0033281">
    <property type="term" value="C:TAT protein transport complex"/>
    <property type="evidence" value="ECO:0007669"/>
    <property type="project" value="UniProtKB-UniRule"/>
</dbReference>
<keyword evidence="2 9" id="KW-0813">Transport</keyword>
<dbReference type="NCBIfam" id="TIGR01410">
    <property type="entry name" value="tatB"/>
    <property type="match status" value="1"/>
</dbReference>
<evidence type="ECO:0000256" key="1">
    <source>
        <dbReference type="ARBA" id="ARBA00004167"/>
    </source>
</evidence>
<comment type="subunit">
    <text evidence="9">The Tat system comprises two distinct complexes: a TatABC complex, containing multiple copies of TatA, TatB and TatC subunits, and a separate TatA complex, containing only TatA subunits. Substrates initially bind to the TatABC complex, which probably triggers association of the separate TatA complex to form the active translocon.</text>
</comment>
<evidence type="ECO:0000256" key="9">
    <source>
        <dbReference type="HAMAP-Rule" id="MF_00237"/>
    </source>
</evidence>
<dbReference type="HAMAP" id="MF_00237">
    <property type="entry name" value="TatB"/>
    <property type="match status" value="1"/>
</dbReference>
<dbReference type="STRING" id="1280949.HAD_16487"/>
<keyword evidence="4 9" id="KW-0812">Transmembrane</keyword>
<keyword evidence="8 9" id="KW-0472">Membrane</keyword>
<dbReference type="PANTHER" id="PTHR33162:SF1">
    <property type="entry name" value="SEC-INDEPENDENT PROTEIN TRANSLOCASE PROTEIN TATA, CHLOROPLASTIC"/>
    <property type="match status" value="1"/>
</dbReference>
<dbReference type="PANTHER" id="PTHR33162">
    <property type="entry name" value="SEC-INDEPENDENT PROTEIN TRANSLOCASE PROTEIN TATA, CHLOROPLASTIC"/>
    <property type="match status" value="1"/>
</dbReference>
<keyword evidence="6 9" id="KW-1133">Transmembrane helix</keyword>
<dbReference type="AlphaFoldDB" id="A0A069E535"/>
<dbReference type="GO" id="GO:0008320">
    <property type="term" value="F:protein transmembrane transporter activity"/>
    <property type="evidence" value="ECO:0007669"/>
    <property type="project" value="UniProtKB-UniRule"/>
</dbReference>
<dbReference type="Pfam" id="PF02416">
    <property type="entry name" value="TatA_B_E"/>
    <property type="match status" value="1"/>
</dbReference>
<feature type="region of interest" description="Disordered" evidence="10">
    <location>
        <begin position="75"/>
        <end position="154"/>
    </location>
</feature>
<dbReference type="PRINTS" id="PR01506">
    <property type="entry name" value="TATBPROTEIN"/>
</dbReference>
<evidence type="ECO:0000256" key="5">
    <source>
        <dbReference type="ARBA" id="ARBA00022927"/>
    </source>
</evidence>
<protein>
    <recommendedName>
        <fullName evidence="9">Sec-independent protein translocase protein TatB</fullName>
    </recommendedName>
</protein>
<comment type="subcellular location">
    <subcellularLocation>
        <location evidence="9">Cell membrane</location>
        <topology evidence="9">Single-pass membrane protein</topology>
    </subcellularLocation>
    <subcellularLocation>
        <location evidence="1">Membrane</location>
        <topology evidence="1">Single-pass membrane protein</topology>
    </subcellularLocation>
</comment>
<evidence type="ECO:0000313" key="13">
    <source>
        <dbReference type="Proteomes" id="UP000027446"/>
    </source>
</evidence>
<comment type="caution">
    <text evidence="12">The sequence shown here is derived from an EMBL/GenBank/DDBJ whole genome shotgun (WGS) entry which is preliminary data.</text>
</comment>
<evidence type="ECO:0000256" key="8">
    <source>
        <dbReference type="ARBA" id="ARBA00023136"/>
    </source>
</evidence>
<dbReference type="PATRIC" id="fig|1280949.3.peg.3346"/>
<evidence type="ECO:0000256" key="4">
    <source>
        <dbReference type="ARBA" id="ARBA00022692"/>
    </source>
</evidence>
<keyword evidence="13" id="KW-1185">Reference proteome</keyword>
<evidence type="ECO:0000256" key="10">
    <source>
        <dbReference type="SAM" id="MobiDB-lite"/>
    </source>
</evidence>
<keyword evidence="3 9" id="KW-1003">Cell membrane</keyword>
<evidence type="ECO:0000256" key="2">
    <source>
        <dbReference type="ARBA" id="ARBA00022448"/>
    </source>
</evidence>
<gene>
    <name evidence="9" type="primary">tatB</name>
    <name evidence="12" type="ORF">HAD_16487</name>
</gene>
<comment type="similarity">
    <text evidence="9">Belongs to the TatB family.</text>
</comment>
<organism evidence="12 13">
    <name type="scientific">Hyphomonas adhaerens MHS-3</name>
    <dbReference type="NCBI Taxonomy" id="1280949"/>
    <lineage>
        <taxon>Bacteria</taxon>
        <taxon>Pseudomonadati</taxon>
        <taxon>Pseudomonadota</taxon>
        <taxon>Alphaproteobacteria</taxon>
        <taxon>Hyphomonadales</taxon>
        <taxon>Hyphomonadaceae</taxon>
        <taxon>Hyphomonas</taxon>
    </lineage>
</organism>
<dbReference type="EMBL" id="ARYH01000004">
    <property type="protein sequence ID" value="KCZ82677.1"/>
    <property type="molecule type" value="Genomic_DNA"/>
</dbReference>
<dbReference type="Gene3D" id="1.20.5.3310">
    <property type="match status" value="1"/>
</dbReference>
<sequence>MLPGIGFTELMVLAVAALIIVGPKDLPMMMRRLGQFVGKGRAMAREFQAAFDDIARQSELDDLRKEIEDLKLSNSLKQATNDLSDYEKDVNSAVMAESRSEAADKLAQQTSPETPEAKSELEAGPDAKLESGPKSGPDSEPDTGPAAEPKGDTA</sequence>
<dbReference type="InterPro" id="IPR003369">
    <property type="entry name" value="TatA/B/E"/>
</dbReference>
<accession>A0A069E535</accession>
<name>A0A069E535_9PROT</name>
<dbReference type="RefSeq" id="WP_051596417.1">
    <property type="nucleotide sequence ID" value="NZ_ARYH01000004.1"/>
</dbReference>
<keyword evidence="7 9" id="KW-0811">Translocation</keyword>
<reference evidence="12 13" key="1">
    <citation type="journal article" date="2014" name="Antonie Van Leeuwenhoek">
        <title>Hyphomonas beringensis sp. nov. and Hyphomonas chukchiensis sp. nov., isolated from surface seawater of the Bering Sea and Chukchi Sea.</title>
        <authorList>
            <person name="Li C."/>
            <person name="Lai Q."/>
            <person name="Li G."/>
            <person name="Dong C."/>
            <person name="Wang J."/>
            <person name="Liao Y."/>
            <person name="Shao Z."/>
        </authorList>
    </citation>
    <scope>NUCLEOTIDE SEQUENCE [LARGE SCALE GENOMIC DNA]</scope>
    <source>
        <strain evidence="12 13">MHS-3</strain>
    </source>
</reference>